<organism evidence="2">
    <name type="scientific">Phytophthora nicotianae</name>
    <name type="common">Potato buckeye rot agent</name>
    <name type="synonym">Phytophthora parasitica</name>
    <dbReference type="NCBI Taxonomy" id="4792"/>
    <lineage>
        <taxon>Eukaryota</taxon>
        <taxon>Sar</taxon>
        <taxon>Stramenopiles</taxon>
        <taxon>Oomycota</taxon>
        <taxon>Peronosporomycetes</taxon>
        <taxon>Peronosporales</taxon>
        <taxon>Peronosporaceae</taxon>
        <taxon>Phytophthora</taxon>
    </lineage>
</organism>
<feature type="region of interest" description="Disordered" evidence="1">
    <location>
        <begin position="37"/>
        <end position="57"/>
    </location>
</feature>
<gene>
    <name evidence="2" type="ORF">L917_17661</name>
</gene>
<accession>W2KC32</accession>
<sequence>MKVEPDVQVYVSTNTSDSASIGKDDIVGVLFVKTKTNQEGSGQCDPRHLYANPLSPS</sequence>
<dbReference type="EMBL" id="KI682322">
    <property type="protein sequence ID" value="ETL82114.1"/>
    <property type="molecule type" value="Genomic_DNA"/>
</dbReference>
<name>W2KC32_PHYNI</name>
<protein>
    <submittedName>
        <fullName evidence="2">Uncharacterized protein</fullName>
    </submittedName>
</protein>
<evidence type="ECO:0000256" key="1">
    <source>
        <dbReference type="SAM" id="MobiDB-lite"/>
    </source>
</evidence>
<dbReference type="AlphaFoldDB" id="W2KC32"/>
<dbReference type="Proteomes" id="UP000054423">
    <property type="component" value="Unassembled WGS sequence"/>
</dbReference>
<reference evidence="2" key="1">
    <citation type="submission" date="2013-11" db="EMBL/GenBank/DDBJ databases">
        <title>The Genome Sequence of Phytophthora parasitica CHvinca01.</title>
        <authorList>
            <consortium name="The Broad Institute Genomics Platform"/>
            <person name="Russ C."/>
            <person name="Tyler B."/>
            <person name="Panabieres F."/>
            <person name="Shan W."/>
            <person name="Tripathy S."/>
            <person name="Grunwald N."/>
            <person name="Machado M."/>
            <person name="Johnson C.S."/>
            <person name="Arredondo F."/>
            <person name="Hong C."/>
            <person name="Coffey M."/>
            <person name="Young S.K."/>
            <person name="Zeng Q."/>
            <person name="Gargeya S."/>
            <person name="Fitzgerald M."/>
            <person name="Abouelleil A."/>
            <person name="Alvarado L."/>
            <person name="Chapman S.B."/>
            <person name="Gainer-Dewar J."/>
            <person name="Goldberg J."/>
            <person name="Griggs A."/>
            <person name="Gujja S."/>
            <person name="Hansen M."/>
            <person name="Howarth C."/>
            <person name="Imamovic A."/>
            <person name="Ireland A."/>
            <person name="Larimer J."/>
            <person name="McCowan C."/>
            <person name="Murphy C."/>
            <person name="Pearson M."/>
            <person name="Poon T.W."/>
            <person name="Priest M."/>
            <person name="Roberts A."/>
            <person name="Saif S."/>
            <person name="Shea T."/>
            <person name="Sykes S."/>
            <person name="Wortman J."/>
            <person name="Nusbaum C."/>
            <person name="Birren B."/>
        </authorList>
    </citation>
    <scope>NUCLEOTIDE SEQUENCE [LARGE SCALE GENOMIC DNA]</scope>
    <source>
        <strain evidence="2">CHvinca01</strain>
    </source>
</reference>
<feature type="non-terminal residue" evidence="2">
    <location>
        <position position="57"/>
    </location>
</feature>
<proteinExistence type="predicted"/>
<evidence type="ECO:0000313" key="2">
    <source>
        <dbReference type="EMBL" id="ETL82114.1"/>
    </source>
</evidence>